<dbReference type="InParanoid" id="F8PU82"/>
<organism evidence="2">
    <name type="scientific">Serpula lacrymans var. lacrymans (strain S7.3)</name>
    <name type="common">Dry rot fungus</name>
    <dbReference type="NCBI Taxonomy" id="936435"/>
    <lineage>
        <taxon>Eukaryota</taxon>
        <taxon>Fungi</taxon>
        <taxon>Dikarya</taxon>
        <taxon>Basidiomycota</taxon>
        <taxon>Agaricomycotina</taxon>
        <taxon>Agaricomycetes</taxon>
        <taxon>Agaricomycetidae</taxon>
        <taxon>Boletales</taxon>
        <taxon>Coniophorineae</taxon>
        <taxon>Serpulaceae</taxon>
        <taxon>Serpula</taxon>
    </lineage>
</organism>
<dbReference type="AlphaFoldDB" id="F8PU82"/>
<evidence type="ECO:0000313" key="1">
    <source>
        <dbReference type="EMBL" id="EGO00395.1"/>
    </source>
</evidence>
<dbReference type="OrthoDB" id="3205788at2759"/>
<dbReference type="HOGENOM" id="CLU_980599_0_0_1"/>
<evidence type="ECO:0000313" key="2">
    <source>
        <dbReference type="Proteomes" id="UP000008063"/>
    </source>
</evidence>
<gene>
    <name evidence="1" type="ORF">SERLA73DRAFT_152400</name>
</gene>
<proteinExistence type="predicted"/>
<dbReference type="EMBL" id="GL945479">
    <property type="protein sequence ID" value="EGO00395.1"/>
    <property type="molecule type" value="Genomic_DNA"/>
</dbReference>
<protein>
    <submittedName>
        <fullName evidence="1">Uncharacterized protein</fullName>
    </submittedName>
</protein>
<dbReference type="Proteomes" id="UP000008063">
    <property type="component" value="Unassembled WGS sequence"/>
</dbReference>
<accession>F8PU82</accession>
<sequence>MEKVKVVDVEQLHALAGATETTESVTLGSLVPVMPEDSWEGEPTSLRHTFQLGDPLGEVAKRLLTEGAPFPGDSLTNSEAYELGRILVYRVSESEHVITDSYRWLDDDITVLTTFLMDTKFCIADWYADQKGLLAGYPRDECEEYYSYLSMGDAIGDRVEEILNMGQPYSCDANLEAEETEGQFVCLPYLAVMEGREYYQVIDKELQFDLDVPAEFFCNKRLNLIHWYERQLEKSFQELNSRLRPESMEWEINHLRLLFNPKEGGHGVSIADTDKEGTTLIPTT</sequence>
<keyword evidence="2" id="KW-1185">Reference proteome</keyword>
<name>F8PU82_SERL3</name>
<reference evidence="2" key="1">
    <citation type="journal article" date="2011" name="Science">
        <title>The plant cell wall-decomposing machinery underlies the functional diversity of forest fungi.</title>
        <authorList>
            <person name="Eastwood D.C."/>
            <person name="Floudas D."/>
            <person name="Binder M."/>
            <person name="Majcherczyk A."/>
            <person name="Schneider P."/>
            <person name="Aerts A."/>
            <person name="Asiegbu F.O."/>
            <person name="Baker S.E."/>
            <person name="Barry K."/>
            <person name="Bendiksby M."/>
            <person name="Blumentritt M."/>
            <person name="Coutinho P.M."/>
            <person name="Cullen D."/>
            <person name="de Vries R.P."/>
            <person name="Gathman A."/>
            <person name="Goodell B."/>
            <person name="Henrissat B."/>
            <person name="Ihrmark K."/>
            <person name="Kauserud H."/>
            <person name="Kohler A."/>
            <person name="LaButti K."/>
            <person name="Lapidus A."/>
            <person name="Lavin J.L."/>
            <person name="Lee Y.-H."/>
            <person name="Lindquist E."/>
            <person name="Lilly W."/>
            <person name="Lucas S."/>
            <person name="Morin E."/>
            <person name="Murat C."/>
            <person name="Oguiza J.A."/>
            <person name="Park J."/>
            <person name="Pisabarro A.G."/>
            <person name="Riley R."/>
            <person name="Rosling A."/>
            <person name="Salamov A."/>
            <person name="Schmidt O."/>
            <person name="Schmutz J."/>
            <person name="Skrede I."/>
            <person name="Stenlid J."/>
            <person name="Wiebenga A."/>
            <person name="Xie X."/>
            <person name="Kuees U."/>
            <person name="Hibbett D.S."/>
            <person name="Hoffmeister D."/>
            <person name="Hoegberg N."/>
            <person name="Martin F."/>
            <person name="Grigoriev I.V."/>
            <person name="Watkinson S.C."/>
        </authorList>
    </citation>
    <scope>NUCLEOTIDE SEQUENCE [LARGE SCALE GENOMIC DNA]</scope>
    <source>
        <strain evidence="2">strain S7.3</strain>
    </source>
</reference>